<dbReference type="Pfam" id="PF21317">
    <property type="entry name" value="BetaGal_ABD_1"/>
    <property type="match status" value="1"/>
</dbReference>
<dbReference type="Proteomes" id="UP001500002">
    <property type="component" value="Unassembled WGS sequence"/>
</dbReference>
<comment type="similarity">
    <text evidence="1 5">Belongs to the glycosyl hydrolase 35 family.</text>
</comment>
<dbReference type="Pfam" id="PF01301">
    <property type="entry name" value="Glyco_hydro_35"/>
    <property type="match status" value="1"/>
</dbReference>
<dbReference type="PANTHER" id="PTHR23421">
    <property type="entry name" value="BETA-GALACTOSIDASE RELATED"/>
    <property type="match status" value="1"/>
</dbReference>
<evidence type="ECO:0000256" key="2">
    <source>
        <dbReference type="ARBA" id="ARBA00022801"/>
    </source>
</evidence>
<evidence type="ECO:0000256" key="5">
    <source>
        <dbReference type="RuleBase" id="RU003679"/>
    </source>
</evidence>
<dbReference type="PROSITE" id="PS01182">
    <property type="entry name" value="GLYCOSYL_HYDROL_F35"/>
    <property type="match status" value="1"/>
</dbReference>
<evidence type="ECO:0000313" key="10">
    <source>
        <dbReference type="Proteomes" id="UP001500002"/>
    </source>
</evidence>
<evidence type="ECO:0000313" key="9">
    <source>
        <dbReference type="EMBL" id="GAA1818767.1"/>
    </source>
</evidence>
<name>A0ABN2MBN8_9MICO</name>
<keyword evidence="3 4" id="KW-0326">Glycosidase</keyword>
<feature type="domain" description="Glycoside hydrolase 35 catalytic" evidence="6">
    <location>
        <begin position="25"/>
        <end position="329"/>
    </location>
</feature>
<comment type="catalytic activity">
    <reaction evidence="4">
        <text>Hydrolysis of terminal non-reducing beta-D-galactose residues in beta-D-galactosides.</text>
        <dbReference type="EC" id="3.2.1.23"/>
    </reaction>
</comment>
<dbReference type="PRINTS" id="PR00742">
    <property type="entry name" value="GLHYDRLASE35"/>
</dbReference>
<reference evidence="9 10" key="1">
    <citation type="journal article" date="2019" name="Int. J. Syst. Evol. Microbiol.">
        <title>The Global Catalogue of Microorganisms (GCM) 10K type strain sequencing project: providing services to taxonomists for standard genome sequencing and annotation.</title>
        <authorList>
            <consortium name="The Broad Institute Genomics Platform"/>
            <consortium name="The Broad Institute Genome Sequencing Center for Infectious Disease"/>
            <person name="Wu L."/>
            <person name="Ma J."/>
        </authorList>
    </citation>
    <scope>NUCLEOTIDE SEQUENCE [LARGE SCALE GENOMIC DNA]</scope>
    <source>
        <strain evidence="9 10">JCM 14322</strain>
    </source>
</reference>
<dbReference type="PIRSF" id="PIRSF006336">
    <property type="entry name" value="B-gal"/>
    <property type="match status" value="1"/>
</dbReference>
<dbReference type="InterPro" id="IPR019801">
    <property type="entry name" value="Glyco_hydro_35_CS"/>
</dbReference>
<evidence type="ECO:0000256" key="1">
    <source>
        <dbReference type="ARBA" id="ARBA00009809"/>
    </source>
</evidence>
<dbReference type="EC" id="3.2.1.23" evidence="4"/>
<dbReference type="InterPro" id="IPR048913">
    <property type="entry name" value="BetaGal_gal-bd"/>
</dbReference>
<dbReference type="EMBL" id="BAAANJ010000017">
    <property type="protein sequence ID" value="GAA1818767.1"/>
    <property type="molecule type" value="Genomic_DNA"/>
</dbReference>
<accession>A0ABN2MBN8</accession>
<evidence type="ECO:0000259" key="7">
    <source>
        <dbReference type="Pfam" id="PF21317"/>
    </source>
</evidence>
<dbReference type="Pfam" id="PF21467">
    <property type="entry name" value="BetaGal_gal-bd"/>
    <property type="match status" value="1"/>
</dbReference>
<dbReference type="InterPro" id="IPR001944">
    <property type="entry name" value="Glycoside_Hdrlase_35"/>
</dbReference>
<dbReference type="Gene3D" id="2.60.120.260">
    <property type="entry name" value="Galactose-binding domain-like"/>
    <property type="match status" value="2"/>
</dbReference>
<evidence type="ECO:0000259" key="8">
    <source>
        <dbReference type="Pfam" id="PF21467"/>
    </source>
</evidence>
<feature type="domain" description="Beta-galactosidase 1-like first all-beta" evidence="7">
    <location>
        <begin position="377"/>
        <end position="483"/>
    </location>
</feature>
<comment type="caution">
    <text evidence="9">The sequence shown here is derived from an EMBL/GenBank/DDBJ whole genome shotgun (WGS) entry which is preliminary data.</text>
</comment>
<dbReference type="InterPro" id="IPR026283">
    <property type="entry name" value="B-gal_1-like"/>
</dbReference>
<evidence type="ECO:0000256" key="4">
    <source>
        <dbReference type="RuleBase" id="RU000675"/>
    </source>
</evidence>
<dbReference type="InterPro" id="IPR048912">
    <property type="entry name" value="BetaGal1-like_ABD1"/>
</dbReference>
<dbReference type="SUPFAM" id="SSF51445">
    <property type="entry name" value="(Trans)glycosidases"/>
    <property type="match status" value="1"/>
</dbReference>
<dbReference type="SUPFAM" id="SSF49785">
    <property type="entry name" value="Galactose-binding domain-like"/>
    <property type="match status" value="1"/>
</dbReference>
<dbReference type="InterPro" id="IPR031330">
    <property type="entry name" value="Gly_Hdrlase_35_cat"/>
</dbReference>
<keyword evidence="10" id="KW-1185">Reference proteome</keyword>
<evidence type="ECO:0000256" key="3">
    <source>
        <dbReference type="ARBA" id="ARBA00023295"/>
    </source>
</evidence>
<evidence type="ECO:0000259" key="6">
    <source>
        <dbReference type="Pfam" id="PF01301"/>
    </source>
</evidence>
<protein>
    <recommendedName>
        <fullName evidence="4">Beta-galactosidase</fullName>
        <ecNumber evidence="4">3.2.1.23</ecNumber>
    </recommendedName>
</protein>
<dbReference type="Gene3D" id="3.20.20.80">
    <property type="entry name" value="Glycosidases"/>
    <property type="match status" value="1"/>
</dbReference>
<keyword evidence="2 4" id="KW-0378">Hydrolase</keyword>
<organism evidence="9 10">
    <name type="scientific">Agromyces neolithicus</name>
    <dbReference type="NCBI Taxonomy" id="269420"/>
    <lineage>
        <taxon>Bacteria</taxon>
        <taxon>Bacillati</taxon>
        <taxon>Actinomycetota</taxon>
        <taxon>Actinomycetes</taxon>
        <taxon>Micrococcales</taxon>
        <taxon>Microbacteriaceae</taxon>
        <taxon>Agromyces</taxon>
    </lineage>
</organism>
<gene>
    <name evidence="9" type="ORF">GCM10009749_31250</name>
</gene>
<dbReference type="RefSeq" id="WP_344297263.1">
    <property type="nucleotide sequence ID" value="NZ_BAAANJ010000017.1"/>
</dbReference>
<feature type="domain" description="Beta-galactosidase galactose-binding" evidence="8">
    <location>
        <begin position="531"/>
        <end position="581"/>
    </location>
</feature>
<dbReference type="InterPro" id="IPR008979">
    <property type="entry name" value="Galactose-bd-like_sf"/>
</dbReference>
<dbReference type="InterPro" id="IPR017853">
    <property type="entry name" value="GH"/>
</dbReference>
<sequence length="612" mass="66397">MTDTTTLPQAAGLAALTLRDGALERDGRPYRMLSGSMHYFRVHPDQWHDRLRRLAAMGANTVDTYVAWNFHEQVEGERRFDGWRDLERFIRLAGEVGLDVLLRPSPYICAEWSNGGLPAWLTARVRALRTSDPAFLAAVDAWYDELLPHVVPLQAAHGGPIIAVQVENEYGSFGSDRAYLEHLRDALRARGIVELLTTADGITADMLAHGSVEGAMPTFTFGTGVATARQLAPEGAALMCGELWGGWFDHWGERHHVRSPQSMIGTVDELLAAGGSVSLYMAHGGTNFGLWNGANWDGVLQPTVTSYDSDAPIGEDGTLGPKFEALRAAFAPFHDGALPVVPPAPRFQPEQEVPLTAEVSLIDAVRSLPAGDPHATPLTFEDLGVADGVVVYEATTHLPDDAVLTIDGLHDRAGVFVDGRRIATLERDGETSVMIGGAARTAVLTIVVESLGRINYGPRIGERKGILHGVRLGKRFVHGWSHRVLPLDDGLPLDDRLQLGDELPVGEESLLDDWQPIGEAGADGVAGAVIEVAEPADAWLAFPRGAKGMVWLNGFLLGRYWEAGPQVTLYAPAPLWRAGRNEVRVLDLDRLGTGVEVRQRPEFGDTEEFIGS</sequence>
<proteinExistence type="inferred from homology"/>